<reference evidence="2" key="1">
    <citation type="submission" date="2022-02" db="EMBL/GenBank/DDBJ databases">
        <authorList>
            <person name="Leng L."/>
        </authorList>
    </citation>
    <scope>NUCLEOTIDE SEQUENCE</scope>
    <source>
        <strain evidence="2">JI</strain>
    </source>
</reference>
<keyword evidence="3" id="KW-1185">Reference proteome</keyword>
<name>A0A9X4H365_9FIRM</name>
<organism evidence="2 3">
    <name type="scientific">Pelotomaculum isophthalicicum JI</name>
    <dbReference type="NCBI Taxonomy" id="947010"/>
    <lineage>
        <taxon>Bacteria</taxon>
        <taxon>Bacillati</taxon>
        <taxon>Bacillota</taxon>
        <taxon>Clostridia</taxon>
        <taxon>Eubacteriales</taxon>
        <taxon>Desulfotomaculaceae</taxon>
        <taxon>Pelotomaculum</taxon>
    </lineage>
</organism>
<feature type="domain" description="Homologous-pairing protein 2 winged helix" evidence="1">
    <location>
        <begin position="4"/>
        <end position="48"/>
    </location>
</feature>
<evidence type="ECO:0000313" key="3">
    <source>
        <dbReference type="Proteomes" id="UP001154312"/>
    </source>
</evidence>
<dbReference type="InterPro" id="IPR010776">
    <property type="entry name" value="Hop2_WH_dom"/>
</dbReference>
<accession>A0A9X4H365</accession>
<dbReference type="InterPro" id="IPR036390">
    <property type="entry name" value="WH_DNA-bd_sf"/>
</dbReference>
<dbReference type="SUPFAM" id="SSF46785">
    <property type="entry name" value="Winged helix' DNA-binding domain"/>
    <property type="match status" value="1"/>
</dbReference>
<dbReference type="Gene3D" id="1.10.10.10">
    <property type="entry name" value="Winged helix-like DNA-binding domain superfamily/Winged helix DNA-binding domain"/>
    <property type="match status" value="1"/>
</dbReference>
<protein>
    <submittedName>
        <fullName evidence="2">MarR family transcriptional regulator</fullName>
    </submittedName>
</protein>
<gene>
    <name evidence="2" type="ORF">L7E55_13930</name>
</gene>
<dbReference type="EMBL" id="JAKOAV010000031">
    <property type="protein sequence ID" value="MDF9409441.1"/>
    <property type="molecule type" value="Genomic_DNA"/>
</dbReference>
<dbReference type="AlphaFoldDB" id="A0A9X4H365"/>
<proteinExistence type="predicted"/>
<comment type="caution">
    <text evidence="2">The sequence shown here is derived from an EMBL/GenBank/DDBJ whole genome shotgun (WGS) entry which is preliminary data.</text>
</comment>
<dbReference type="InterPro" id="IPR036388">
    <property type="entry name" value="WH-like_DNA-bd_sf"/>
</dbReference>
<dbReference type="Proteomes" id="UP001154312">
    <property type="component" value="Unassembled WGS sequence"/>
</dbReference>
<evidence type="ECO:0000259" key="1">
    <source>
        <dbReference type="Pfam" id="PF07106"/>
    </source>
</evidence>
<dbReference type="Pfam" id="PF07106">
    <property type="entry name" value="WHD_TBPIP"/>
    <property type="match status" value="1"/>
</dbReference>
<dbReference type="RefSeq" id="WP_277444907.1">
    <property type="nucleotide sequence ID" value="NZ_JAKOAV010000031.1"/>
</dbReference>
<evidence type="ECO:0000313" key="2">
    <source>
        <dbReference type="EMBL" id="MDF9409441.1"/>
    </source>
</evidence>
<sequence length="59" mass="6746">MNNYEVVLNFFNAADKPVSASQIAKATGIEKKEVDKIMKQLKKEEKIASPKACYWEIKK</sequence>